<dbReference type="EMBL" id="BAABIA010000009">
    <property type="protein sequence ID" value="GAA5146320.1"/>
    <property type="molecule type" value="Genomic_DNA"/>
</dbReference>
<sequence length="192" mass="21818">MNFDEDEELPPSSYQSRQRDMDDDYRREYQEWITSLPPEERRKVKEMGLDKAYLPSGSGGATKDAAESSRARCEDSFEEPEESSLIEPCSHHPQPADTEGLHDLLRRLVGEMVSQSNARLSLDCLALVTGLAYDGDSMTEIAKRHNVTRAAVSKRCVELTQSLNLKPSRAMRSLLARESYRKARIHHLRVNP</sequence>
<feature type="compositionally biased region" description="Basic and acidic residues" evidence="1">
    <location>
        <begin position="38"/>
        <end position="49"/>
    </location>
</feature>
<accession>A0ABP9PHP0</accession>
<dbReference type="RefSeq" id="WP_345738097.1">
    <property type="nucleotide sequence ID" value="NZ_BAABIA010000009.1"/>
</dbReference>
<protein>
    <submittedName>
        <fullName evidence="2">Uncharacterized protein</fullName>
    </submittedName>
</protein>
<name>A0ABP9PHP0_9BACT</name>
<reference evidence="3" key="1">
    <citation type="journal article" date="2019" name="Int. J. Syst. Evol. Microbiol.">
        <title>The Global Catalogue of Microorganisms (GCM) 10K type strain sequencing project: providing services to taxonomists for standard genome sequencing and annotation.</title>
        <authorList>
            <consortium name="The Broad Institute Genomics Platform"/>
            <consortium name="The Broad Institute Genome Sequencing Center for Infectious Disease"/>
            <person name="Wu L."/>
            <person name="Ma J."/>
        </authorList>
    </citation>
    <scope>NUCLEOTIDE SEQUENCE [LARGE SCALE GENOMIC DNA]</scope>
    <source>
        <strain evidence="3">JCM 18053</strain>
    </source>
</reference>
<organism evidence="2 3">
    <name type="scientific">Prosthecobacter algae</name>
    <dbReference type="NCBI Taxonomy" id="1144682"/>
    <lineage>
        <taxon>Bacteria</taxon>
        <taxon>Pseudomonadati</taxon>
        <taxon>Verrucomicrobiota</taxon>
        <taxon>Verrucomicrobiia</taxon>
        <taxon>Verrucomicrobiales</taxon>
        <taxon>Verrucomicrobiaceae</taxon>
        <taxon>Prosthecobacter</taxon>
    </lineage>
</organism>
<feature type="compositionally biased region" description="Basic and acidic residues" evidence="1">
    <location>
        <begin position="17"/>
        <end position="30"/>
    </location>
</feature>
<keyword evidence="3" id="KW-1185">Reference proteome</keyword>
<feature type="compositionally biased region" description="Basic and acidic residues" evidence="1">
    <location>
        <begin position="64"/>
        <end position="75"/>
    </location>
</feature>
<evidence type="ECO:0000256" key="1">
    <source>
        <dbReference type="SAM" id="MobiDB-lite"/>
    </source>
</evidence>
<proteinExistence type="predicted"/>
<evidence type="ECO:0000313" key="2">
    <source>
        <dbReference type="EMBL" id="GAA5146320.1"/>
    </source>
</evidence>
<feature type="region of interest" description="Disordered" evidence="1">
    <location>
        <begin position="1"/>
        <end position="98"/>
    </location>
</feature>
<gene>
    <name evidence="2" type="ORF">GCM10023213_39160</name>
</gene>
<evidence type="ECO:0000313" key="3">
    <source>
        <dbReference type="Proteomes" id="UP001499852"/>
    </source>
</evidence>
<comment type="caution">
    <text evidence="2">The sequence shown here is derived from an EMBL/GenBank/DDBJ whole genome shotgun (WGS) entry which is preliminary data.</text>
</comment>
<dbReference type="Proteomes" id="UP001499852">
    <property type="component" value="Unassembled WGS sequence"/>
</dbReference>